<reference evidence="1" key="1">
    <citation type="submission" date="2015-12" db="EMBL/GenBank/DDBJ databases">
        <title>Update maize B73 reference genome by single molecule sequencing technologies.</title>
        <authorList>
            <consortium name="Maize Genome Sequencing Project"/>
            <person name="Ware D."/>
        </authorList>
    </citation>
    <scope>NUCLEOTIDE SEQUENCE [LARGE SCALE GENOMIC DNA]</scope>
    <source>
        <tissue evidence="1">Seedling</tissue>
    </source>
</reference>
<dbReference type="EMBL" id="CM007648">
    <property type="protein sequence ID" value="ONM17327.1"/>
    <property type="molecule type" value="Genomic_DNA"/>
</dbReference>
<dbReference type="AlphaFoldDB" id="A0A1D6EAC0"/>
<name>A0A1D6EAC0_MAIZE</name>
<gene>
    <name evidence="1" type="ORF">ZEAMMB73_Zm00001d003641</name>
</gene>
<sequence>MDLCVLKKGRTQDLPTTEDFLRLSATF</sequence>
<accession>A0A1D6EAC0</accession>
<organism evidence="1">
    <name type="scientific">Zea mays</name>
    <name type="common">Maize</name>
    <dbReference type="NCBI Taxonomy" id="4577"/>
    <lineage>
        <taxon>Eukaryota</taxon>
        <taxon>Viridiplantae</taxon>
        <taxon>Streptophyta</taxon>
        <taxon>Embryophyta</taxon>
        <taxon>Tracheophyta</taxon>
        <taxon>Spermatophyta</taxon>
        <taxon>Magnoliopsida</taxon>
        <taxon>Liliopsida</taxon>
        <taxon>Poales</taxon>
        <taxon>Poaceae</taxon>
        <taxon>PACMAD clade</taxon>
        <taxon>Panicoideae</taxon>
        <taxon>Andropogonodae</taxon>
        <taxon>Andropogoneae</taxon>
        <taxon>Tripsacinae</taxon>
        <taxon>Zea</taxon>
    </lineage>
</organism>
<proteinExistence type="predicted"/>
<evidence type="ECO:0000313" key="1">
    <source>
        <dbReference type="EMBL" id="ONM17327.1"/>
    </source>
</evidence>
<protein>
    <submittedName>
        <fullName evidence="1">Uncharacterized protein</fullName>
    </submittedName>
</protein>